<evidence type="ECO:0000313" key="2">
    <source>
        <dbReference type="Proteomes" id="UP000620046"/>
    </source>
</evidence>
<gene>
    <name evidence="1" type="ORF">GCM10010981_11680</name>
</gene>
<evidence type="ECO:0000313" key="1">
    <source>
        <dbReference type="EMBL" id="GGA24856.1"/>
    </source>
</evidence>
<proteinExistence type="predicted"/>
<sequence>MRNFPLGRWPGHALLCLGRRISAKADDAYSNKNKDEAEKSRKTSVHGAPYWRVSALAPVDARLAQRELHSAAKANDLACRRIIVMAPIYVNIVTLSG</sequence>
<dbReference type="EMBL" id="BMJA01000001">
    <property type="protein sequence ID" value="GGA24856.1"/>
    <property type="molecule type" value="Genomic_DNA"/>
</dbReference>
<keyword evidence="2" id="KW-1185">Reference proteome</keyword>
<name>A0ABQ1FQZ2_9GAMM</name>
<dbReference type="Proteomes" id="UP000620046">
    <property type="component" value="Unassembled WGS sequence"/>
</dbReference>
<reference evidence="2" key="1">
    <citation type="journal article" date="2019" name="Int. J. Syst. Evol. Microbiol.">
        <title>The Global Catalogue of Microorganisms (GCM) 10K type strain sequencing project: providing services to taxonomists for standard genome sequencing and annotation.</title>
        <authorList>
            <consortium name="The Broad Institute Genomics Platform"/>
            <consortium name="The Broad Institute Genome Sequencing Center for Infectious Disease"/>
            <person name="Wu L."/>
            <person name="Ma J."/>
        </authorList>
    </citation>
    <scope>NUCLEOTIDE SEQUENCE [LARGE SCALE GENOMIC DNA]</scope>
    <source>
        <strain evidence="2">CGMCC 1.15439</strain>
    </source>
</reference>
<organism evidence="1 2">
    <name type="scientific">Dyella nitratireducens</name>
    <dbReference type="NCBI Taxonomy" id="1849580"/>
    <lineage>
        <taxon>Bacteria</taxon>
        <taxon>Pseudomonadati</taxon>
        <taxon>Pseudomonadota</taxon>
        <taxon>Gammaproteobacteria</taxon>
        <taxon>Lysobacterales</taxon>
        <taxon>Rhodanobacteraceae</taxon>
        <taxon>Dyella</taxon>
    </lineage>
</organism>
<protein>
    <submittedName>
        <fullName evidence="1">Uncharacterized protein</fullName>
    </submittedName>
</protein>
<accession>A0ABQ1FQZ2</accession>
<comment type="caution">
    <text evidence="1">The sequence shown here is derived from an EMBL/GenBank/DDBJ whole genome shotgun (WGS) entry which is preliminary data.</text>
</comment>